<dbReference type="PANTHER" id="PTHR45024:SF2">
    <property type="entry name" value="SCP2 DOMAIN-CONTAINING PROTEIN"/>
    <property type="match status" value="1"/>
</dbReference>
<comment type="similarity">
    <text evidence="1 3">Belongs to the short-chain dehydrogenases/reductases (SDR) family.</text>
</comment>
<dbReference type="SMART" id="SM00822">
    <property type="entry name" value="PKS_KR"/>
    <property type="match status" value="1"/>
</dbReference>
<dbReference type="PRINTS" id="PR00081">
    <property type="entry name" value="GDHRDH"/>
</dbReference>
<dbReference type="Gene3D" id="3.40.50.720">
    <property type="entry name" value="NAD(P)-binding Rossmann-like Domain"/>
    <property type="match status" value="1"/>
</dbReference>
<dbReference type="AlphaFoldDB" id="A0A1H6DZB0"/>
<evidence type="ECO:0000313" key="6">
    <source>
        <dbReference type="Proteomes" id="UP000236723"/>
    </source>
</evidence>
<evidence type="ECO:0000256" key="1">
    <source>
        <dbReference type="ARBA" id="ARBA00006484"/>
    </source>
</evidence>
<keyword evidence="2" id="KW-0560">Oxidoreductase</keyword>
<proteinExistence type="inferred from homology"/>
<protein>
    <submittedName>
        <fullName evidence="5">NAD(P)-dependent dehydrogenase, short-chain alcohol dehydrogenase family</fullName>
    </submittedName>
</protein>
<dbReference type="RefSeq" id="WP_103944021.1">
    <property type="nucleotide sequence ID" value="NZ_FNVO01000026.1"/>
</dbReference>
<accession>A0A1H6DZB0</accession>
<sequence>MSFVDFEGRSVVVTGAGGGLGREYALALARHGARVVVNDLGGTVDGAGGGAGMADGVVREIREAGGEAVACYDSVSTPEGGQAIIDAAMDAFGQVDAVIHNAGILRDRSLSNLSPEELDAVIDVHLKGGFNVTIPAFRVMKAASYGRIVLTSSSSGLLGNFGQANYGAAKTGLVGLMHVAAIEGARYGILANCIAPGARTRMTAGMLGELDELLDPAQVAAMAVYLASPQCTHTHEIYSAGGGRFARYVVGVNEGWFTPDGPASADDVLMHLDEIRDIGTLHVFDSGAEELALLRRMAAQAGALNPAG</sequence>
<name>A0A1H6DZB0_9ACTN</name>
<organism evidence="5 6">
    <name type="scientific">Thermomonospora echinospora</name>
    <dbReference type="NCBI Taxonomy" id="1992"/>
    <lineage>
        <taxon>Bacteria</taxon>
        <taxon>Bacillati</taxon>
        <taxon>Actinomycetota</taxon>
        <taxon>Actinomycetes</taxon>
        <taxon>Streptosporangiales</taxon>
        <taxon>Thermomonosporaceae</taxon>
        <taxon>Thermomonospora</taxon>
    </lineage>
</organism>
<dbReference type="SUPFAM" id="SSF51735">
    <property type="entry name" value="NAD(P)-binding Rossmann-fold domains"/>
    <property type="match status" value="1"/>
</dbReference>
<evidence type="ECO:0000313" key="5">
    <source>
        <dbReference type="EMBL" id="SEG90449.1"/>
    </source>
</evidence>
<dbReference type="Pfam" id="PF00106">
    <property type="entry name" value="adh_short"/>
    <property type="match status" value="1"/>
</dbReference>
<evidence type="ECO:0000256" key="2">
    <source>
        <dbReference type="ARBA" id="ARBA00023002"/>
    </source>
</evidence>
<gene>
    <name evidence="5" type="ORF">SAMN04489712_12641</name>
</gene>
<dbReference type="InterPro" id="IPR036291">
    <property type="entry name" value="NAD(P)-bd_dom_sf"/>
</dbReference>
<dbReference type="PANTHER" id="PTHR45024">
    <property type="entry name" value="DEHYDROGENASES, SHORT CHAIN"/>
    <property type="match status" value="1"/>
</dbReference>
<dbReference type="InterPro" id="IPR057326">
    <property type="entry name" value="KR_dom"/>
</dbReference>
<dbReference type="InterPro" id="IPR002347">
    <property type="entry name" value="SDR_fam"/>
</dbReference>
<dbReference type="InterPro" id="IPR020904">
    <property type="entry name" value="Sc_DH/Rdtase_CS"/>
</dbReference>
<dbReference type="GO" id="GO:0016491">
    <property type="term" value="F:oxidoreductase activity"/>
    <property type="evidence" value="ECO:0007669"/>
    <property type="project" value="UniProtKB-KW"/>
</dbReference>
<dbReference type="EMBL" id="FNVO01000026">
    <property type="protein sequence ID" value="SEG90449.1"/>
    <property type="molecule type" value="Genomic_DNA"/>
</dbReference>
<dbReference type="Proteomes" id="UP000236723">
    <property type="component" value="Unassembled WGS sequence"/>
</dbReference>
<feature type="domain" description="Ketoreductase" evidence="4">
    <location>
        <begin position="9"/>
        <end position="197"/>
    </location>
</feature>
<evidence type="ECO:0000256" key="3">
    <source>
        <dbReference type="RuleBase" id="RU000363"/>
    </source>
</evidence>
<evidence type="ECO:0000259" key="4">
    <source>
        <dbReference type="SMART" id="SM00822"/>
    </source>
</evidence>
<keyword evidence="6" id="KW-1185">Reference proteome</keyword>
<reference evidence="6" key="1">
    <citation type="submission" date="2016-10" db="EMBL/GenBank/DDBJ databases">
        <authorList>
            <person name="Varghese N."/>
            <person name="Submissions S."/>
        </authorList>
    </citation>
    <scope>NUCLEOTIDE SEQUENCE [LARGE SCALE GENOMIC DNA]</scope>
    <source>
        <strain evidence="6">DSM 43163</strain>
    </source>
</reference>
<dbReference type="InterPro" id="IPR051687">
    <property type="entry name" value="Peroxisomal_Beta-Oxidation"/>
</dbReference>
<dbReference type="OrthoDB" id="9808187at2"/>
<dbReference type="PROSITE" id="PS00061">
    <property type="entry name" value="ADH_SHORT"/>
    <property type="match status" value="1"/>
</dbReference>
<dbReference type="PRINTS" id="PR00080">
    <property type="entry name" value="SDRFAMILY"/>
</dbReference>